<dbReference type="Gene3D" id="1.10.10.10">
    <property type="entry name" value="Winged helix-like DNA-binding domain superfamily/Winged helix DNA-binding domain"/>
    <property type="match status" value="1"/>
</dbReference>
<dbReference type="AlphaFoldDB" id="A0A0A0CXQ7"/>
<proteinExistence type="predicted"/>
<organism evidence="4 5">
    <name type="scientific">Inquilinus limosus MP06</name>
    <dbReference type="NCBI Taxonomy" id="1398085"/>
    <lineage>
        <taxon>Bacteria</taxon>
        <taxon>Pseudomonadati</taxon>
        <taxon>Pseudomonadota</taxon>
        <taxon>Alphaproteobacteria</taxon>
        <taxon>Rhodospirillales</taxon>
        <taxon>Rhodospirillaceae</taxon>
        <taxon>Inquilinus</taxon>
    </lineage>
</organism>
<dbReference type="SUPFAM" id="SSF46785">
    <property type="entry name" value="Winged helix' DNA-binding domain"/>
    <property type="match status" value="1"/>
</dbReference>
<keyword evidence="2" id="KW-0804">Transcription</keyword>
<dbReference type="PANTHER" id="PTHR34580:SF1">
    <property type="entry name" value="PROTEIN PAFC"/>
    <property type="match status" value="1"/>
</dbReference>
<dbReference type="EMBL" id="JANX01000560">
    <property type="protein sequence ID" value="KGM31246.1"/>
    <property type="molecule type" value="Genomic_DNA"/>
</dbReference>
<reference evidence="4 5" key="1">
    <citation type="submission" date="2014-01" db="EMBL/GenBank/DDBJ databases">
        <title>Genome sequence determination for a cystic fibrosis isolate, Inquilinus limosus.</title>
        <authorList>
            <person name="Pino M."/>
            <person name="Di Conza J."/>
            <person name="Gutkind G."/>
        </authorList>
    </citation>
    <scope>NUCLEOTIDE SEQUENCE [LARGE SCALE GENOMIC DNA]</scope>
    <source>
        <strain evidence="4 5">MP06</strain>
    </source>
</reference>
<protein>
    <submittedName>
        <fullName evidence="4">Transcriptional regulator</fullName>
    </submittedName>
</protein>
<evidence type="ECO:0000313" key="5">
    <source>
        <dbReference type="Proteomes" id="UP000029995"/>
    </source>
</evidence>
<dbReference type="PROSITE" id="PS51000">
    <property type="entry name" value="HTH_DEOR_2"/>
    <property type="match status" value="1"/>
</dbReference>
<evidence type="ECO:0000256" key="1">
    <source>
        <dbReference type="ARBA" id="ARBA00023015"/>
    </source>
</evidence>
<dbReference type="InterPro" id="IPR013196">
    <property type="entry name" value="HTH_11"/>
</dbReference>
<dbReference type="InterPro" id="IPR001034">
    <property type="entry name" value="DeoR_HTH"/>
</dbReference>
<dbReference type="InterPro" id="IPR051534">
    <property type="entry name" value="CBASS_pafABC_assoc_protein"/>
</dbReference>
<dbReference type="PANTHER" id="PTHR34580">
    <property type="match status" value="1"/>
</dbReference>
<feature type="non-terminal residue" evidence="4">
    <location>
        <position position="105"/>
    </location>
</feature>
<evidence type="ECO:0000259" key="3">
    <source>
        <dbReference type="PROSITE" id="PS51000"/>
    </source>
</evidence>
<evidence type="ECO:0000313" key="4">
    <source>
        <dbReference type="EMBL" id="KGM31246.1"/>
    </source>
</evidence>
<dbReference type="GO" id="GO:0003700">
    <property type="term" value="F:DNA-binding transcription factor activity"/>
    <property type="evidence" value="ECO:0007669"/>
    <property type="project" value="InterPro"/>
</dbReference>
<dbReference type="InterPro" id="IPR036390">
    <property type="entry name" value="WH_DNA-bd_sf"/>
</dbReference>
<keyword evidence="1" id="KW-0805">Transcription regulation</keyword>
<dbReference type="Pfam" id="PF08279">
    <property type="entry name" value="HTH_11"/>
    <property type="match status" value="1"/>
</dbReference>
<comment type="caution">
    <text evidence="4">The sequence shown here is derived from an EMBL/GenBank/DDBJ whole genome shotgun (WGS) entry which is preliminary data.</text>
</comment>
<dbReference type="InterPro" id="IPR036388">
    <property type="entry name" value="WH-like_DNA-bd_sf"/>
</dbReference>
<dbReference type="RefSeq" id="WP_034846313.1">
    <property type="nucleotide sequence ID" value="NZ_JANX01000560.1"/>
</dbReference>
<feature type="domain" description="HTH deoR-type" evidence="3">
    <location>
        <begin position="2"/>
        <end position="60"/>
    </location>
</feature>
<evidence type="ECO:0000256" key="2">
    <source>
        <dbReference type="ARBA" id="ARBA00023163"/>
    </source>
</evidence>
<gene>
    <name evidence="4" type="ORF">P409_28350</name>
</gene>
<sequence>MRANRLLSILLLLQSRGRLTAQALAEEFEVSVRTVYRDIDELSAAGVPVYADRGPGGGFALLDGYRTRLTGMTAGEAETLLLAGLPGPAADLGLAEPLAAARLKL</sequence>
<dbReference type="OrthoDB" id="9807255at2"/>
<accession>A0A0A0CXQ7</accession>
<name>A0A0A0CXQ7_9PROT</name>
<dbReference type="Proteomes" id="UP000029995">
    <property type="component" value="Unassembled WGS sequence"/>
</dbReference>